<dbReference type="KEGG" id="cqu:CpipJ_CPIJ019575"/>
<evidence type="ECO:0000313" key="2">
    <source>
        <dbReference type="EMBL" id="EDS30490.1"/>
    </source>
</evidence>
<dbReference type="InterPro" id="IPR011765">
    <property type="entry name" value="Pept_M16_N"/>
</dbReference>
<dbReference type="EMBL" id="DS233544">
    <property type="protein sequence ID" value="EDS30490.1"/>
    <property type="molecule type" value="Genomic_DNA"/>
</dbReference>
<dbReference type="InParanoid" id="B0XJK4"/>
<dbReference type="Pfam" id="PF00675">
    <property type="entry name" value="Peptidase_M16"/>
    <property type="match status" value="1"/>
</dbReference>
<dbReference type="AlphaFoldDB" id="B0XJK4"/>
<reference evidence="2" key="1">
    <citation type="submission" date="2007-03" db="EMBL/GenBank/DDBJ databases">
        <title>Annotation of Culex pipiens quinquefasciatus.</title>
        <authorList>
            <consortium name="The Broad Institute Genome Sequencing Platform"/>
            <person name="Atkinson P.W."/>
            <person name="Hemingway J."/>
            <person name="Christensen B.M."/>
            <person name="Higgs S."/>
            <person name="Kodira C."/>
            <person name="Hannick L."/>
            <person name="Megy K."/>
            <person name="O'Leary S."/>
            <person name="Pearson M."/>
            <person name="Haas B.J."/>
            <person name="Mauceli E."/>
            <person name="Wortman J.R."/>
            <person name="Lee N.H."/>
            <person name="Guigo R."/>
            <person name="Stanke M."/>
            <person name="Alvarado L."/>
            <person name="Amedeo P."/>
            <person name="Antoine C.H."/>
            <person name="Arensburger P."/>
            <person name="Bidwell S.L."/>
            <person name="Crawford M."/>
            <person name="Camaro F."/>
            <person name="Devon K."/>
            <person name="Engels R."/>
            <person name="Hammond M."/>
            <person name="Howarth C."/>
            <person name="Koehrsen M."/>
            <person name="Lawson D."/>
            <person name="Montgomery P."/>
            <person name="Nene V."/>
            <person name="Nusbaum C."/>
            <person name="Puiu D."/>
            <person name="Romero-Severson J."/>
            <person name="Severson D.W."/>
            <person name="Shumway M."/>
            <person name="Sisk P."/>
            <person name="Stolte C."/>
            <person name="Zeng Q."/>
            <person name="Eisenstadt E."/>
            <person name="Fraser-Liggett C."/>
            <person name="Strausberg R."/>
            <person name="Galagan J."/>
            <person name="Birren B."/>
            <person name="Collins F.H."/>
        </authorList>
    </citation>
    <scope>NUCLEOTIDE SEQUENCE [LARGE SCALE GENOMIC DNA]</scope>
    <source>
        <strain evidence="2">JHB</strain>
    </source>
</reference>
<dbReference type="HOGENOM" id="CLU_2099238_0_0_1"/>
<dbReference type="Proteomes" id="UP000002320">
    <property type="component" value="Unassembled WGS sequence"/>
</dbReference>
<organism>
    <name type="scientific">Culex quinquefasciatus</name>
    <name type="common">Southern house mosquito</name>
    <name type="synonym">Culex pungens</name>
    <dbReference type="NCBI Taxonomy" id="7176"/>
    <lineage>
        <taxon>Eukaryota</taxon>
        <taxon>Metazoa</taxon>
        <taxon>Ecdysozoa</taxon>
        <taxon>Arthropoda</taxon>
        <taxon>Hexapoda</taxon>
        <taxon>Insecta</taxon>
        <taxon>Pterygota</taxon>
        <taxon>Neoptera</taxon>
        <taxon>Endopterygota</taxon>
        <taxon>Diptera</taxon>
        <taxon>Nematocera</taxon>
        <taxon>Culicoidea</taxon>
        <taxon>Culicidae</taxon>
        <taxon>Culicinae</taxon>
        <taxon>Culicini</taxon>
        <taxon>Culex</taxon>
        <taxon>Culex</taxon>
    </lineage>
</organism>
<reference evidence="3" key="2">
    <citation type="submission" date="2020-05" db="UniProtKB">
        <authorList>
            <consortium name="EnsemblMetazoa"/>
        </authorList>
    </citation>
    <scope>IDENTIFICATION</scope>
    <source>
        <strain evidence="3">JHB</strain>
    </source>
</reference>
<evidence type="ECO:0000259" key="1">
    <source>
        <dbReference type="Pfam" id="PF00675"/>
    </source>
</evidence>
<dbReference type="VEuPathDB" id="VectorBase:CPIJ019575"/>
<proteinExistence type="predicted"/>
<accession>B0XJK4</accession>
<feature type="domain" description="Peptidase M16 N-terminal" evidence="1">
    <location>
        <begin position="59"/>
        <end position="107"/>
    </location>
</feature>
<evidence type="ECO:0000313" key="3">
    <source>
        <dbReference type="EnsemblMetazoa" id="CPIJ019575-PA"/>
    </source>
</evidence>
<gene>
    <name evidence="3" type="primary">6053804</name>
    <name evidence="2" type="ORF">CpipJ_CPIJ019575</name>
</gene>
<evidence type="ECO:0000313" key="4">
    <source>
        <dbReference type="Proteomes" id="UP000002320"/>
    </source>
</evidence>
<dbReference type="MEROPS" id="M16.977"/>
<name>B0XJK4_CULQU</name>
<protein>
    <recommendedName>
        <fullName evidence="1">Peptidase M16 N-terminal domain-containing protein</fullName>
    </recommendedName>
</protein>
<keyword evidence="4" id="KW-1185">Reference proteome</keyword>
<dbReference type="EnsemblMetazoa" id="CPIJ019575-RA">
    <property type="protein sequence ID" value="CPIJ019575-PA"/>
    <property type="gene ID" value="CPIJ019575"/>
</dbReference>
<sequence>MEDNAGSRLPLLAPSSRGASCAAKLPKVVDPVLTNTNLINVPAAKMMSQEKRWHGKSCRKCFNSVENMDAQFNASTSCEQTVVNLHQVSSKDVPNAVEALSDSLAPIILKLGEAEI</sequence>